<reference evidence="2 3" key="1">
    <citation type="journal article" date="2009" name="Int. J. Syst. Evol. Microbiol.">
        <title>Paenibacillus contaminans sp. nov., isolated from a contaminated laboratory plate.</title>
        <authorList>
            <person name="Chou J.H."/>
            <person name="Lee J.H."/>
            <person name="Lin M.C."/>
            <person name="Chang P.S."/>
            <person name="Arun A.B."/>
            <person name="Young C.C."/>
            <person name="Chen W.M."/>
        </authorList>
    </citation>
    <scope>NUCLEOTIDE SEQUENCE [LARGE SCALE GENOMIC DNA]</scope>
    <source>
        <strain evidence="2 3">CKOBP-6</strain>
    </source>
</reference>
<dbReference type="RefSeq" id="WP_113029930.1">
    <property type="nucleotide sequence ID" value="NZ_QMFB01000002.1"/>
</dbReference>
<organism evidence="2 3">
    <name type="scientific">Paenibacillus contaminans</name>
    <dbReference type="NCBI Taxonomy" id="450362"/>
    <lineage>
        <taxon>Bacteria</taxon>
        <taxon>Bacillati</taxon>
        <taxon>Bacillota</taxon>
        <taxon>Bacilli</taxon>
        <taxon>Bacillales</taxon>
        <taxon>Paenibacillaceae</taxon>
        <taxon>Paenibacillus</taxon>
    </lineage>
</organism>
<comment type="caution">
    <text evidence="2">The sequence shown here is derived from an EMBL/GenBank/DDBJ whole genome shotgun (WGS) entry which is preliminary data.</text>
</comment>
<dbReference type="OrthoDB" id="5948922at2"/>
<accession>A0A329MRV7</accession>
<feature type="compositionally biased region" description="Basic residues" evidence="1">
    <location>
        <begin position="217"/>
        <end position="231"/>
    </location>
</feature>
<dbReference type="Proteomes" id="UP000250369">
    <property type="component" value="Unassembled WGS sequence"/>
</dbReference>
<evidence type="ECO:0000313" key="3">
    <source>
        <dbReference type="Proteomes" id="UP000250369"/>
    </source>
</evidence>
<keyword evidence="3" id="KW-1185">Reference proteome</keyword>
<feature type="compositionally biased region" description="Acidic residues" evidence="1">
    <location>
        <begin position="100"/>
        <end position="113"/>
    </location>
</feature>
<dbReference type="CDD" id="cd20735">
    <property type="entry name" value="PoNe_RHS-like"/>
    <property type="match status" value="1"/>
</dbReference>
<feature type="region of interest" description="Disordered" evidence="1">
    <location>
        <begin position="1"/>
        <end position="36"/>
    </location>
</feature>
<evidence type="ECO:0000313" key="2">
    <source>
        <dbReference type="EMBL" id="RAV22524.1"/>
    </source>
</evidence>
<protein>
    <submittedName>
        <fullName evidence="2">Uncharacterized protein</fullName>
    </submittedName>
</protein>
<gene>
    <name evidence="2" type="ORF">DQG23_06200</name>
</gene>
<dbReference type="EMBL" id="QMFB01000002">
    <property type="protein sequence ID" value="RAV22524.1"/>
    <property type="molecule type" value="Genomic_DNA"/>
</dbReference>
<feature type="region of interest" description="Disordered" evidence="1">
    <location>
        <begin position="198"/>
        <end position="231"/>
    </location>
</feature>
<feature type="region of interest" description="Disordered" evidence="1">
    <location>
        <begin position="71"/>
        <end position="138"/>
    </location>
</feature>
<dbReference type="AlphaFoldDB" id="A0A329MRV7"/>
<evidence type="ECO:0000256" key="1">
    <source>
        <dbReference type="SAM" id="MobiDB-lite"/>
    </source>
</evidence>
<proteinExistence type="predicted"/>
<name>A0A329MRV7_9BACL</name>
<sequence length="449" mass="49322">MHDHPSKRLIKSHGTTSRMQTEKDVQQRGNEQSLQRALGYGHPLTSAHILQLQRSVGNAAAAQLVKSQRSYAPQDSEGGALQRKIAAASHAVPPVQRAESEEEREGEEAEQEADSMAPGGTDAMSPEEAYAPEGADSLTPEEADTFETVMSELSDEELETALDAEFAEGETPEEEAPAQMKPESAGSAVVQMARTTLSISSEKSPNLPFASKLEKNKSKKPRLVPKKRWHQIRDKHKKRGFRKYAAILHQNLQDDLGKQDLVLLLRVRRKIKIGDALDLHYSEIEKKAAKKRQTAQTRTELLGEAVTTIRMEGYAGGDCELIIGYASGAGIDQLWRSPSKKTYYVVEAKGPGAKLKADPFAVRGAANGSTLVQMSQEWIEDRIPRLKTSYPTQLQKLLDDCGLKVNQGKLEKDAAKNATYGLEGLVITAKWDEAGADIGSGMSKRNYTF</sequence>